<reference evidence="2 3" key="1">
    <citation type="submission" date="2014-04" db="EMBL/GenBank/DDBJ databases">
        <authorList>
            <consortium name="DOE Joint Genome Institute"/>
            <person name="Kuo A."/>
            <person name="Kohler A."/>
            <person name="Jargeat P."/>
            <person name="Nagy L.G."/>
            <person name="Floudas D."/>
            <person name="Copeland A."/>
            <person name="Barry K.W."/>
            <person name="Cichocki N."/>
            <person name="Veneault-Fourrey C."/>
            <person name="LaButti K."/>
            <person name="Lindquist E.A."/>
            <person name="Lipzen A."/>
            <person name="Lundell T."/>
            <person name="Morin E."/>
            <person name="Murat C."/>
            <person name="Sun H."/>
            <person name="Tunlid A."/>
            <person name="Henrissat B."/>
            <person name="Grigoriev I.V."/>
            <person name="Hibbett D.S."/>
            <person name="Martin F."/>
            <person name="Nordberg H.P."/>
            <person name="Cantor M.N."/>
            <person name="Hua S.X."/>
        </authorList>
    </citation>
    <scope>NUCLEOTIDE SEQUENCE [LARGE SCALE GENOMIC DNA]</scope>
    <source>
        <strain evidence="2 3">Ve08.2h10</strain>
    </source>
</reference>
<feature type="compositionally biased region" description="Polar residues" evidence="1">
    <location>
        <begin position="22"/>
        <end position="33"/>
    </location>
</feature>
<reference evidence="3" key="2">
    <citation type="submission" date="2015-01" db="EMBL/GenBank/DDBJ databases">
        <title>Evolutionary Origins and Diversification of the Mycorrhizal Mutualists.</title>
        <authorList>
            <consortium name="DOE Joint Genome Institute"/>
            <consortium name="Mycorrhizal Genomics Consortium"/>
            <person name="Kohler A."/>
            <person name="Kuo A."/>
            <person name="Nagy L.G."/>
            <person name="Floudas D."/>
            <person name="Copeland A."/>
            <person name="Barry K.W."/>
            <person name="Cichocki N."/>
            <person name="Veneault-Fourrey C."/>
            <person name="LaButti K."/>
            <person name="Lindquist E.A."/>
            <person name="Lipzen A."/>
            <person name="Lundell T."/>
            <person name="Morin E."/>
            <person name="Murat C."/>
            <person name="Riley R."/>
            <person name="Ohm R."/>
            <person name="Sun H."/>
            <person name="Tunlid A."/>
            <person name="Henrissat B."/>
            <person name="Grigoriev I.V."/>
            <person name="Hibbett D.S."/>
            <person name="Martin F."/>
        </authorList>
    </citation>
    <scope>NUCLEOTIDE SEQUENCE [LARGE SCALE GENOMIC DNA]</scope>
    <source>
        <strain evidence="3">Ve08.2h10</strain>
    </source>
</reference>
<proteinExistence type="predicted"/>
<evidence type="ECO:0000256" key="1">
    <source>
        <dbReference type="SAM" id="MobiDB-lite"/>
    </source>
</evidence>
<dbReference type="Proteomes" id="UP000054538">
    <property type="component" value="Unassembled WGS sequence"/>
</dbReference>
<feature type="region of interest" description="Disordered" evidence="1">
    <location>
        <begin position="1"/>
        <end position="51"/>
    </location>
</feature>
<dbReference type="OrthoDB" id="3184410at2759"/>
<dbReference type="STRING" id="930991.A0A0D0DQQ4"/>
<feature type="compositionally biased region" description="Basic residues" evidence="1">
    <location>
        <begin position="1"/>
        <end position="12"/>
    </location>
</feature>
<dbReference type="EMBL" id="KN825078">
    <property type="protein sequence ID" value="KIK94888.1"/>
    <property type="molecule type" value="Genomic_DNA"/>
</dbReference>
<gene>
    <name evidence="2" type="ORF">PAXRUDRAFT_420385</name>
</gene>
<protein>
    <submittedName>
        <fullName evidence="2">Uncharacterized protein</fullName>
    </submittedName>
</protein>
<organism evidence="2 3">
    <name type="scientific">Paxillus rubicundulus Ve08.2h10</name>
    <dbReference type="NCBI Taxonomy" id="930991"/>
    <lineage>
        <taxon>Eukaryota</taxon>
        <taxon>Fungi</taxon>
        <taxon>Dikarya</taxon>
        <taxon>Basidiomycota</taxon>
        <taxon>Agaricomycotina</taxon>
        <taxon>Agaricomycetes</taxon>
        <taxon>Agaricomycetidae</taxon>
        <taxon>Boletales</taxon>
        <taxon>Paxilineae</taxon>
        <taxon>Paxillaceae</taxon>
        <taxon>Paxillus</taxon>
    </lineage>
</organism>
<dbReference type="HOGENOM" id="CLU_108117_0_0_1"/>
<accession>A0A0D0DQQ4</accession>
<dbReference type="InParanoid" id="A0A0D0DQQ4"/>
<evidence type="ECO:0000313" key="2">
    <source>
        <dbReference type="EMBL" id="KIK94888.1"/>
    </source>
</evidence>
<dbReference type="AlphaFoldDB" id="A0A0D0DQQ4"/>
<name>A0A0D0DQQ4_9AGAM</name>
<keyword evidence="3" id="KW-1185">Reference proteome</keyword>
<evidence type="ECO:0000313" key="3">
    <source>
        <dbReference type="Proteomes" id="UP000054538"/>
    </source>
</evidence>
<sequence length="202" mass="22231">MSARQNKKRKGRSNLNNRERTVTTFTEDPTTSFLVPLASEEPAGGPNPNLMSSPFSVASSSGGPNNVNYQLLSYPNYMAPLHAQQQQQQQFYQQNPIAPGKDDLEILENLKSMIKSGQHDFYRAVPQPAVLASLYQGPAHGAQSQVPPHPEQISADYRGARFSQTGYDSSSDVRNFNDSSTTPTLDNVSMNVCLQTFLAIHV</sequence>